<feature type="non-terminal residue" evidence="1">
    <location>
        <position position="1"/>
    </location>
</feature>
<sequence length="71" mass="8014">QTNLFNQQLVDLSSCRYLYPQFLSIFALAFNLCSITNQKLHVEFPIRPSPVTSRTSNSHNNIATIVSILTS</sequence>
<proteinExistence type="predicted"/>
<dbReference type="AlphaFoldDB" id="A0A8T0GX91"/>
<reference evidence="1" key="1">
    <citation type="submission" date="2020-06" db="EMBL/GenBank/DDBJ databases">
        <title>WGS assembly of Ceratodon purpureus strain R40.</title>
        <authorList>
            <person name="Carey S.B."/>
            <person name="Jenkins J."/>
            <person name="Shu S."/>
            <person name="Lovell J.T."/>
            <person name="Sreedasyam A."/>
            <person name="Maumus F."/>
            <person name="Tiley G.P."/>
            <person name="Fernandez-Pozo N."/>
            <person name="Barry K."/>
            <person name="Chen C."/>
            <person name="Wang M."/>
            <person name="Lipzen A."/>
            <person name="Daum C."/>
            <person name="Saski C.A."/>
            <person name="Payton A.C."/>
            <person name="Mcbreen J.C."/>
            <person name="Conrad R.E."/>
            <person name="Kollar L.M."/>
            <person name="Olsson S."/>
            <person name="Huttunen S."/>
            <person name="Landis J.B."/>
            <person name="Wickett N.J."/>
            <person name="Johnson M.G."/>
            <person name="Rensing S.A."/>
            <person name="Grimwood J."/>
            <person name="Schmutz J."/>
            <person name="Mcdaniel S.F."/>
        </authorList>
    </citation>
    <scope>NUCLEOTIDE SEQUENCE</scope>
    <source>
        <strain evidence="1">R40</strain>
    </source>
</reference>
<evidence type="ECO:0000313" key="2">
    <source>
        <dbReference type="Proteomes" id="UP000822688"/>
    </source>
</evidence>
<dbReference type="EMBL" id="CM026430">
    <property type="protein sequence ID" value="KAG0562358.1"/>
    <property type="molecule type" value="Genomic_DNA"/>
</dbReference>
<gene>
    <name evidence="1" type="ORF">KC19_9G140200</name>
</gene>
<evidence type="ECO:0000313" key="1">
    <source>
        <dbReference type="EMBL" id="KAG0562358.1"/>
    </source>
</evidence>
<dbReference type="Proteomes" id="UP000822688">
    <property type="component" value="Chromosome 9"/>
</dbReference>
<protein>
    <submittedName>
        <fullName evidence="1">Uncharacterized protein</fullName>
    </submittedName>
</protein>
<keyword evidence="2" id="KW-1185">Reference proteome</keyword>
<name>A0A8T0GX91_CERPU</name>
<comment type="caution">
    <text evidence="1">The sequence shown here is derived from an EMBL/GenBank/DDBJ whole genome shotgun (WGS) entry which is preliminary data.</text>
</comment>
<organism evidence="1 2">
    <name type="scientific">Ceratodon purpureus</name>
    <name type="common">Fire moss</name>
    <name type="synonym">Dicranum purpureum</name>
    <dbReference type="NCBI Taxonomy" id="3225"/>
    <lineage>
        <taxon>Eukaryota</taxon>
        <taxon>Viridiplantae</taxon>
        <taxon>Streptophyta</taxon>
        <taxon>Embryophyta</taxon>
        <taxon>Bryophyta</taxon>
        <taxon>Bryophytina</taxon>
        <taxon>Bryopsida</taxon>
        <taxon>Dicranidae</taxon>
        <taxon>Pseudoditrichales</taxon>
        <taxon>Ditrichaceae</taxon>
        <taxon>Ceratodon</taxon>
    </lineage>
</organism>
<accession>A0A8T0GX91</accession>